<comment type="caution">
    <text evidence="1">The sequence shown here is derived from an EMBL/GenBank/DDBJ whole genome shotgun (WGS) entry which is preliminary data.</text>
</comment>
<name>A0A8S9ZXE2_9BILA</name>
<dbReference type="Proteomes" id="UP000605970">
    <property type="component" value="Unassembled WGS sequence"/>
</dbReference>
<accession>A0A8S9ZXE2</accession>
<keyword evidence="2" id="KW-1185">Reference proteome</keyword>
<sequence length="138" mass="16539">MRKYSVQKKKNLMRLNKKNFLLNLFLQNKRKKNEKKKNKLRKYATSAIKKEEENIDIKNKRKSSFIFRLKEKKELLNTTSLSEQFGTKTLYFTSAAESLIIETPLERKISRAKIELQQQQQMVIISDKQQQQKIIMKN</sequence>
<dbReference type="AlphaFoldDB" id="A0A8S9ZXE2"/>
<organism evidence="1 2">
    <name type="scientific">Meloidogyne graminicola</name>
    <dbReference type="NCBI Taxonomy" id="189291"/>
    <lineage>
        <taxon>Eukaryota</taxon>
        <taxon>Metazoa</taxon>
        <taxon>Ecdysozoa</taxon>
        <taxon>Nematoda</taxon>
        <taxon>Chromadorea</taxon>
        <taxon>Rhabditida</taxon>
        <taxon>Tylenchina</taxon>
        <taxon>Tylenchomorpha</taxon>
        <taxon>Tylenchoidea</taxon>
        <taxon>Meloidogynidae</taxon>
        <taxon>Meloidogyninae</taxon>
        <taxon>Meloidogyne</taxon>
    </lineage>
</organism>
<evidence type="ECO:0000313" key="1">
    <source>
        <dbReference type="EMBL" id="KAF7637951.1"/>
    </source>
</evidence>
<dbReference type="EMBL" id="JABEBT010000016">
    <property type="protein sequence ID" value="KAF7637951.1"/>
    <property type="molecule type" value="Genomic_DNA"/>
</dbReference>
<gene>
    <name evidence="1" type="ORF">Mgra_00002654</name>
</gene>
<evidence type="ECO:0000313" key="2">
    <source>
        <dbReference type="Proteomes" id="UP000605970"/>
    </source>
</evidence>
<reference evidence="1" key="1">
    <citation type="journal article" date="2020" name="Ecol. Evol.">
        <title>Genome structure and content of the rice root-knot nematode (Meloidogyne graminicola).</title>
        <authorList>
            <person name="Phan N.T."/>
            <person name="Danchin E.G.J."/>
            <person name="Klopp C."/>
            <person name="Perfus-Barbeoch L."/>
            <person name="Kozlowski D.K."/>
            <person name="Koutsovoulos G.D."/>
            <person name="Lopez-Roques C."/>
            <person name="Bouchez O."/>
            <person name="Zahm M."/>
            <person name="Besnard G."/>
            <person name="Bellafiore S."/>
        </authorList>
    </citation>
    <scope>NUCLEOTIDE SEQUENCE</scope>
    <source>
        <strain evidence="1">VN-18</strain>
    </source>
</reference>
<protein>
    <submittedName>
        <fullName evidence="1">Uncharacterized protein</fullName>
    </submittedName>
</protein>
<proteinExistence type="predicted"/>